<organism evidence="1 2">
    <name type="scientific">Dryococelus australis</name>
    <dbReference type="NCBI Taxonomy" id="614101"/>
    <lineage>
        <taxon>Eukaryota</taxon>
        <taxon>Metazoa</taxon>
        <taxon>Ecdysozoa</taxon>
        <taxon>Arthropoda</taxon>
        <taxon>Hexapoda</taxon>
        <taxon>Insecta</taxon>
        <taxon>Pterygota</taxon>
        <taxon>Neoptera</taxon>
        <taxon>Polyneoptera</taxon>
        <taxon>Phasmatodea</taxon>
        <taxon>Verophasmatodea</taxon>
        <taxon>Anareolatae</taxon>
        <taxon>Phasmatidae</taxon>
        <taxon>Eurycanthinae</taxon>
        <taxon>Dryococelus</taxon>
    </lineage>
</organism>
<evidence type="ECO:0000313" key="1">
    <source>
        <dbReference type="EMBL" id="KAJ8893847.1"/>
    </source>
</evidence>
<comment type="caution">
    <text evidence="1">The sequence shown here is derived from an EMBL/GenBank/DDBJ whole genome shotgun (WGS) entry which is preliminary data.</text>
</comment>
<sequence>MVKDLRPGYEPPNRKQLAGPLLNPVYEQLNQEASLELSGQSVTLMQDRWSRPNLHNDPVIANVLSIGNKSYFISAIDAGTNAKASQYCLEQAKEAISEAHEKFIFKVKSFVSVKKAKIKPHEEKA</sequence>
<proteinExistence type="predicted"/>
<evidence type="ECO:0000313" key="2">
    <source>
        <dbReference type="Proteomes" id="UP001159363"/>
    </source>
</evidence>
<accession>A0ABQ9IB14</accession>
<reference evidence="1 2" key="1">
    <citation type="submission" date="2023-02" db="EMBL/GenBank/DDBJ databases">
        <title>LHISI_Scaffold_Assembly.</title>
        <authorList>
            <person name="Stuart O.P."/>
            <person name="Cleave R."/>
            <person name="Magrath M.J.L."/>
            <person name="Mikheyev A.S."/>
        </authorList>
    </citation>
    <scope>NUCLEOTIDE SEQUENCE [LARGE SCALE GENOMIC DNA]</scope>
    <source>
        <strain evidence="1">Daus_M_001</strain>
        <tissue evidence="1">Leg muscle</tissue>
    </source>
</reference>
<dbReference type="Proteomes" id="UP001159363">
    <property type="component" value="Chromosome 2"/>
</dbReference>
<keyword evidence="2" id="KW-1185">Reference proteome</keyword>
<gene>
    <name evidence="1" type="ORF">PR048_006448</name>
</gene>
<dbReference type="EMBL" id="JARBHB010000002">
    <property type="protein sequence ID" value="KAJ8893847.1"/>
    <property type="molecule type" value="Genomic_DNA"/>
</dbReference>
<name>A0ABQ9IB14_9NEOP</name>
<protein>
    <submittedName>
        <fullName evidence="1">Uncharacterized protein</fullName>
    </submittedName>
</protein>